<feature type="transmembrane region" description="Helical" evidence="2">
    <location>
        <begin position="6"/>
        <end position="22"/>
    </location>
</feature>
<evidence type="ECO:0000256" key="2">
    <source>
        <dbReference type="SAM" id="Phobius"/>
    </source>
</evidence>
<sequence length="92" mass="10689">MNINWPIVLLLFAIVMIVIERNRTVRGMRDGSNDERPADPGPADDRRAVRHDPETERELEALRERVKVLERITVDNREASSIADEIEKLRDK</sequence>
<dbReference type="RefSeq" id="WP_257594887.1">
    <property type="nucleotide sequence ID" value="NZ_JANKHH010000003.1"/>
</dbReference>
<reference evidence="3 4" key="1">
    <citation type="submission" date="2022-08" db="EMBL/GenBank/DDBJ databases">
        <title>Polyphasic taxonomy analysis of Qipengyuania sp.RS5-5.</title>
        <authorList>
            <person name="Xamxidin M."/>
            <person name="Wu M."/>
        </authorList>
    </citation>
    <scope>NUCLEOTIDE SEQUENCE [LARGE SCALE GENOMIC DNA]</scope>
    <source>
        <strain evidence="3 4">RS5-5</strain>
    </source>
</reference>
<name>A0ABT1XRS5_9SPHN</name>
<keyword evidence="2" id="KW-1133">Transmembrane helix</keyword>
<feature type="region of interest" description="Disordered" evidence="1">
    <location>
        <begin position="26"/>
        <end position="57"/>
    </location>
</feature>
<dbReference type="EMBL" id="JANKHH010000003">
    <property type="protein sequence ID" value="MCR2833117.1"/>
    <property type="molecule type" value="Genomic_DNA"/>
</dbReference>
<keyword evidence="4" id="KW-1185">Reference proteome</keyword>
<organism evidence="3 4">
    <name type="scientific">Parerythrobacter lacustris</name>
    <dbReference type="NCBI Taxonomy" id="2969984"/>
    <lineage>
        <taxon>Bacteria</taxon>
        <taxon>Pseudomonadati</taxon>
        <taxon>Pseudomonadota</taxon>
        <taxon>Alphaproteobacteria</taxon>
        <taxon>Sphingomonadales</taxon>
        <taxon>Erythrobacteraceae</taxon>
        <taxon>Parerythrobacter</taxon>
    </lineage>
</organism>
<keyword evidence="2" id="KW-0472">Membrane</keyword>
<protein>
    <submittedName>
        <fullName evidence="3">Uncharacterized protein</fullName>
    </submittedName>
</protein>
<dbReference type="Proteomes" id="UP001206067">
    <property type="component" value="Unassembled WGS sequence"/>
</dbReference>
<keyword evidence="2" id="KW-0812">Transmembrane</keyword>
<evidence type="ECO:0000256" key="1">
    <source>
        <dbReference type="SAM" id="MobiDB-lite"/>
    </source>
</evidence>
<evidence type="ECO:0000313" key="4">
    <source>
        <dbReference type="Proteomes" id="UP001206067"/>
    </source>
</evidence>
<accession>A0ABT1XRS5</accession>
<proteinExistence type="predicted"/>
<comment type="caution">
    <text evidence="3">The sequence shown here is derived from an EMBL/GenBank/DDBJ whole genome shotgun (WGS) entry which is preliminary data.</text>
</comment>
<gene>
    <name evidence="3" type="ORF">NSO95_04100</name>
</gene>
<evidence type="ECO:0000313" key="3">
    <source>
        <dbReference type="EMBL" id="MCR2833117.1"/>
    </source>
</evidence>